<feature type="domain" description="FHA" evidence="2">
    <location>
        <begin position="25"/>
        <end position="75"/>
    </location>
</feature>
<dbReference type="PROSITE" id="PS50006">
    <property type="entry name" value="FHA_DOMAIN"/>
    <property type="match status" value="2"/>
</dbReference>
<keyword evidence="1" id="KW-0812">Transmembrane</keyword>
<dbReference type="NCBIfam" id="TIGR02500">
    <property type="entry name" value="type_III_yscD"/>
    <property type="match status" value="1"/>
</dbReference>
<dbReference type="SMART" id="SM00240">
    <property type="entry name" value="FHA"/>
    <property type="match status" value="2"/>
</dbReference>
<dbReference type="SUPFAM" id="SSF49879">
    <property type="entry name" value="SMAD/FHA domain"/>
    <property type="match status" value="2"/>
</dbReference>
<dbReference type="EMBL" id="CP075585">
    <property type="protein sequence ID" value="QZA58378.1"/>
    <property type="molecule type" value="Genomic_DNA"/>
</dbReference>
<reference evidence="3 4" key="2">
    <citation type="submission" date="2021-05" db="EMBL/GenBank/DDBJ databases">
        <title>Ecology and evolution of chlamydial symbionts of arthropods.</title>
        <authorList>
            <person name="Halter T."/>
            <person name="Sixt B.S."/>
            <person name="Toenshoff E.R."/>
            <person name="Koestlbacher S."/>
            <person name="Schulz F."/>
            <person name="Kostanjsek R."/>
            <person name="Collingro A."/>
            <person name="Hendrickx F."/>
            <person name="Horn M."/>
        </authorList>
    </citation>
    <scope>NUCLEOTIDE SEQUENCE [LARGE SCALE GENOMIC DNA]</scope>
    <source>
        <strain evidence="3 4">15C</strain>
    </source>
</reference>
<dbReference type="InterPro" id="IPR050923">
    <property type="entry name" value="Cell_Proc_Reg/RNA_Proc"/>
</dbReference>
<protein>
    <submittedName>
        <fullName evidence="3">Inner membrane component of T3SS</fullName>
    </submittedName>
</protein>
<dbReference type="Pfam" id="PF23863">
    <property type="entry name" value="CdsD_PD1"/>
    <property type="match status" value="1"/>
</dbReference>
<dbReference type="InterPro" id="IPR056283">
    <property type="entry name" value="CdsD_C"/>
</dbReference>
<sequence length="562" mass="63008">MAGYLIGEEGPLIGFVARFEEEEEWVLGRDPEVASIVLEDPLVSRRHVICRYTEEGYVLENISTTNPALYNGQILIEPVLLKEGDLIKIGSSIFRFSHSYPDLEAGTLQDDPDLESVRIGSRTLGRFIIKVTNGPNAGAEFSMQKGSSYVLGKDPNLCDIAFQDLSVSRQHARISIDDTNQVFIEDLSSRNGVLVNGIAIASKHLLSSEDLISLGTTSFLLIDREQIQETIFSPLPLATSIKTEELKQEETSTSADWREMIIPKKHLIIASAFGVLVLAGITSMITLFKTDKIEVISQKEEHKILQENLSTFSSVQFSFNPPNGKLFLLGHVISSVEKQELLYKIENLSFVHSIEDNVIVDELIWENTNALLLTNPNWVGVSLSSIAPGKFVLRGYVQTLEQAQALSDYLNLNFPYLDRLENQVVIETNLQMQVESILIEKGFGSVTYQISNGELVLAGRVDQKKAHTFNTIIDQFYRVPGIRLIKNFVIYTKADTSRIDLSTKYQITGYSKKDDQNMFVVINGKILTIEDVIDGMKITEILSNMVLLEKDGVKFRINYNLQ</sequence>
<dbReference type="Proteomes" id="UP000822862">
    <property type="component" value="Chromosome"/>
</dbReference>
<keyword evidence="4" id="KW-1185">Reference proteome</keyword>
<dbReference type="InterPro" id="IPR032030">
    <property type="entry name" value="YscD_cytoplasmic_dom"/>
</dbReference>
<feature type="domain" description="FHA" evidence="2">
    <location>
        <begin position="149"/>
        <end position="200"/>
    </location>
</feature>
<dbReference type="InterPro" id="IPR056285">
    <property type="entry name" value="CdsD_PD1"/>
</dbReference>
<dbReference type="InterPro" id="IPR012843">
    <property type="entry name" value="YscD"/>
</dbReference>
<accession>A0ABX8YZ84</accession>
<evidence type="ECO:0000313" key="4">
    <source>
        <dbReference type="Proteomes" id="UP000822862"/>
    </source>
</evidence>
<dbReference type="Gene3D" id="2.60.200.20">
    <property type="match status" value="2"/>
</dbReference>
<evidence type="ECO:0000256" key="1">
    <source>
        <dbReference type="SAM" id="Phobius"/>
    </source>
</evidence>
<dbReference type="Pfam" id="PF23862">
    <property type="entry name" value="CdsD_C"/>
    <property type="match status" value="1"/>
</dbReference>
<keyword evidence="1" id="KW-0472">Membrane</keyword>
<dbReference type="CDD" id="cd00060">
    <property type="entry name" value="FHA"/>
    <property type="match status" value="1"/>
</dbReference>
<evidence type="ECO:0000313" key="3">
    <source>
        <dbReference type="EMBL" id="QZA58378.1"/>
    </source>
</evidence>
<dbReference type="PANTHER" id="PTHR23308">
    <property type="entry name" value="NUCLEAR INHIBITOR OF PROTEIN PHOSPHATASE-1"/>
    <property type="match status" value="1"/>
</dbReference>
<dbReference type="InterPro" id="IPR054376">
    <property type="entry name" value="CdsD_PD2"/>
</dbReference>
<dbReference type="Pfam" id="PF00498">
    <property type="entry name" value="FHA"/>
    <property type="match status" value="1"/>
</dbReference>
<evidence type="ECO:0000259" key="2">
    <source>
        <dbReference type="PROSITE" id="PS50006"/>
    </source>
</evidence>
<gene>
    <name evidence="3" type="ORF">RHAB15C_0000251</name>
</gene>
<proteinExistence type="predicted"/>
<dbReference type="RefSeq" id="WP_194845496.1">
    <property type="nucleotide sequence ID" value="NZ_CP075585.1"/>
</dbReference>
<keyword evidence="1" id="KW-1133">Transmembrane helix</keyword>
<name>A0ABX8YZ84_9BACT</name>
<dbReference type="Pfam" id="PF16697">
    <property type="entry name" value="Yop-YscD_cpl"/>
    <property type="match status" value="1"/>
</dbReference>
<dbReference type="InterPro" id="IPR000253">
    <property type="entry name" value="FHA_dom"/>
</dbReference>
<dbReference type="Pfam" id="PF22598">
    <property type="entry name" value="CdsD_PD2"/>
    <property type="match status" value="1"/>
</dbReference>
<organism evidence="3 4">
    <name type="scientific">Candidatus Rhabdochlamydia porcellionis</name>
    <dbReference type="NCBI Taxonomy" id="225148"/>
    <lineage>
        <taxon>Bacteria</taxon>
        <taxon>Pseudomonadati</taxon>
        <taxon>Chlamydiota</taxon>
        <taxon>Chlamydiia</taxon>
        <taxon>Parachlamydiales</taxon>
        <taxon>Candidatus Rhabdochlamydiaceae</taxon>
        <taxon>Candidatus Rhabdochlamydia</taxon>
    </lineage>
</organism>
<feature type="transmembrane region" description="Helical" evidence="1">
    <location>
        <begin position="267"/>
        <end position="288"/>
    </location>
</feature>
<dbReference type="CDD" id="cd22696">
    <property type="entry name" value="FHA_Ct664-like"/>
    <property type="match status" value="1"/>
</dbReference>
<reference evidence="3 4" key="1">
    <citation type="submission" date="2020-01" db="EMBL/GenBank/DDBJ databases">
        <authorList>
            <person name="Sixt B."/>
            <person name="Schulz F."/>
            <person name="Kostanjsek R."/>
            <person name="Koestlbacher S."/>
            <person name="Collingro A."/>
            <person name="Toenshoff E."/>
            <person name="Horn M."/>
        </authorList>
    </citation>
    <scope>NUCLEOTIDE SEQUENCE [LARGE SCALE GENOMIC DNA]</scope>
    <source>
        <strain evidence="3 4">15C</strain>
    </source>
</reference>
<dbReference type="InterPro" id="IPR008984">
    <property type="entry name" value="SMAD_FHA_dom_sf"/>
</dbReference>